<gene>
    <name evidence="5" type="ORF">GQ651_11075</name>
</gene>
<accession>A0A7C9IGK5</accession>
<reference evidence="5 6" key="1">
    <citation type="submission" date="2019-12" db="EMBL/GenBank/DDBJ databases">
        <authorList>
            <person name="Lee S.D."/>
        </authorList>
    </citation>
    <scope>NUCLEOTIDE SEQUENCE [LARGE SCALE GENOMIC DNA]</scope>
    <source>
        <strain evidence="5 6">GH1-50</strain>
    </source>
</reference>
<comment type="similarity">
    <text evidence="3">Belongs to the Nudix hydrolase family.</text>
</comment>
<keyword evidence="6" id="KW-1185">Reference proteome</keyword>
<keyword evidence="2 3" id="KW-0378">Hydrolase</keyword>
<evidence type="ECO:0000256" key="1">
    <source>
        <dbReference type="ARBA" id="ARBA00001946"/>
    </source>
</evidence>
<dbReference type="InterPro" id="IPR020084">
    <property type="entry name" value="NUDIX_hydrolase_CS"/>
</dbReference>
<dbReference type="PROSITE" id="PS00893">
    <property type="entry name" value="NUDIX_BOX"/>
    <property type="match status" value="1"/>
</dbReference>
<evidence type="ECO:0000256" key="2">
    <source>
        <dbReference type="ARBA" id="ARBA00022801"/>
    </source>
</evidence>
<dbReference type="Proteomes" id="UP000480350">
    <property type="component" value="Unassembled WGS sequence"/>
</dbReference>
<dbReference type="PANTHER" id="PTHR43736:SF1">
    <property type="entry name" value="DIHYDRONEOPTERIN TRIPHOSPHATE DIPHOSPHATASE"/>
    <property type="match status" value="1"/>
</dbReference>
<dbReference type="PRINTS" id="PR00502">
    <property type="entry name" value="NUDIXFAMILY"/>
</dbReference>
<sequence>MTLSFHGAKLAILAGDAIVTIQRDDIPGLAWAGYWDLPGGAREGNETPEETVLRETEEELGLSLAPNRLHWGIESTSPPNTVWFFVCEWPDFDPAHIRFGDEGQRWALAPLGWYMRQARAIPTQRARLGAYLNRRDTIRGAVSPA</sequence>
<dbReference type="SUPFAM" id="SSF55811">
    <property type="entry name" value="Nudix"/>
    <property type="match status" value="1"/>
</dbReference>
<reference evidence="5 6" key="2">
    <citation type="submission" date="2020-03" db="EMBL/GenBank/DDBJ databases">
        <title>Kangsaoukella pontilimi gen. nov., sp. nov., a new member of the family Rhodobacteraceae isolated from a tidal mudflat.</title>
        <authorList>
            <person name="Kim I.S."/>
        </authorList>
    </citation>
    <scope>NUCLEOTIDE SEQUENCE [LARGE SCALE GENOMIC DNA]</scope>
    <source>
        <strain evidence="5 6">GH1-50</strain>
    </source>
</reference>
<evidence type="ECO:0000256" key="3">
    <source>
        <dbReference type="RuleBase" id="RU003476"/>
    </source>
</evidence>
<evidence type="ECO:0000313" key="6">
    <source>
        <dbReference type="Proteomes" id="UP000480350"/>
    </source>
</evidence>
<organism evidence="5 6">
    <name type="scientific">Kangsaoukella pontilimi</name>
    <dbReference type="NCBI Taxonomy" id="2691042"/>
    <lineage>
        <taxon>Bacteria</taxon>
        <taxon>Pseudomonadati</taxon>
        <taxon>Pseudomonadota</taxon>
        <taxon>Alphaproteobacteria</taxon>
        <taxon>Rhodobacterales</taxon>
        <taxon>Paracoccaceae</taxon>
        <taxon>Kangsaoukella</taxon>
    </lineage>
</organism>
<comment type="cofactor">
    <cofactor evidence="1">
        <name>Mg(2+)</name>
        <dbReference type="ChEBI" id="CHEBI:18420"/>
    </cofactor>
</comment>
<dbReference type="GO" id="GO:0016787">
    <property type="term" value="F:hydrolase activity"/>
    <property type="evidence" value="ECO:0007669"/>
    <property type="project" value="UniProtKB-KW"/>
</dbReference>
<dbReference type="AlphaFoldDB" id="A0A7C9IGK5"/>
<dbReference type="Gene3D" id="3.90.79.10">
    <property type="entry name" value="Nucleoside Triphosphate Pyrophosphohydrolase"/>
    <property type="match status" value="1"/>
</dbReference>
<dbReference type="InterPro" id="IPR000086">
    <property type="entry name" value="NUDIX_hydrolase_dom"/>
</dbReference>
<dbReference type="PROSITE" id="PS51462">
    <property type="entry name" value="NUDIX"/>
    <property type="match status" value="1"/>
</dbReference>
<comment type="caution">
    <text evidence="5">The sequence shown here is derived from an EMBL/GenBank/DDBJ whole genome shotgun (WGS) entry which is preliminary data.</text>
</comment>
<proteinExistence type="inferred from homology"/>
<dbReference type="EMBL" id="WUPT01000002">
    <property type="protein sequence ID" value="MXQ08388.1"/>
    <property type="molecule type" value="Genomic_DNA"/>
</dbReference>
<protein>
    <submittedName>
        <fullName evidence="5">NUDIX domain-containing protein</fullName>
    </submittedName>
</protein>
<dbReference type="Pfam" id="PF00293">
    <property type="entry name" value="NUDIX"/>
    <property type="match status" value="1"/>
</dbReference>
<name>A0A7C9IGK5_9RHOB</name>
<dbReference type="PANTHER" id="PTHR43736">
    <property type="entry name" value="ADP-RIBOSE PYROPHOSPHATASE"/>
    <property type="match status" value="1"/>
</dbReference>
<evidence type="ECO:0000313" key="5">
    <source>
        <dbReference type="EMBL" id="MXQ08388.1"/>
    </source>
</evidence>
<evidence type="ECO:0000259" key="4">
    <source>
        <dbReference type="PROSITE" id="PS51462"/>
    </source>
</evidence>
<dbReference type="InterPro" id="IPR020476">
    <property type="entry name" value="Nudix_hydrolase"/>
</dbReference>
<feature type="domain" description="Nudix hydrolase" evidence="4">
    <location>
        <begin position="3"/>
        <end position="131"/>
    </location>
</feature>
<dbReference type="RefSeq" id="WP_160764315.1">
    <property type="nucleotide sequence ID" value="NZ_WUPT01000002.1"/>
</dbReference>
<dbReference type="InterPro" id="IPR015797">
    <property type="entry name" value="NUDIX_hydrolase-like_dom_sf"/>
</dbReference>